<evidence type="ECO:0008006" key="4">
    <source>
        <dbReference type="Google" id="ProtNLM"/>
    </source>
</evidence>
<reference evidence="2 3" key="1">
    <citation type="submission" date="2022-02" db="EMBL/GenBank/DDBJ databases">
        <authorList>
            <person name="Min J."/>
        </authorList>
    </citation>
    <scope>NUCLEOTIDE SEQUENCE [LARGE SCALE GENOMIC DNA]</scope>
    <source>
        <strain evidence="2 3">GR10-1</strain>
    </source>
</reference>
<feature type="transmembrane region" description="Helical" evidence="1">
    <location>
        <begin position="160"/>
        <end position="181"/>
    </location>
</feature>
<evidence type="ECO:0000313" key="2">
    <source>
        <dbReference type="EMBL" id="MCH5597182.1"/>
    </source>
</evidence>
<keyword evidence="1" id="KW-0472">Membrane</keyword>
<keyword evidence="1" id="KW-1133">Transmembrane helix</keyword>
<comment type="caution">
    <text evidence="2">The sequence shown here is derived from an EMBL/GenBank/DDBJ whole genome shotgun (WGS) entry which is preliminary data.</text>
</comment>
<sequence length="318" mass="34708">MAPPAEVWANISSELDALGENKTLSAKINSLKATPPANLWDRIATELTEAENISKVSSLLYNREETPPAAAWDNIANELNDQTGFNGIAEKLANQEVLPPVTAWDRITNELDDQQALETIEKKLVDLQINPPASAWLSIRKELENKKEHQSLVVPMHHGWLKYAAAACFVAIISVTAFFILSDNDGATYTAGNSTQNTNAPGVKNIAGPQQANAGRSQEEVLQGIKTSLGNAYSVSIEKNKELQNRYIILMTQDGNVVRMSKKVSNMADCIAGEDHSCDDQISKWQKEMASSSVPSSPDNFLDILDLASEETGLETNL</sequence>
<accession>A0ABS9SFQ0</accession>
<name>A0ABS9SFQ0_9BACT</name>
<dbReference type="EMBL" id="JAKWBL010000001">
    <property type="protein sequence ID" value="MCH5597182.1"/>
    <property type="molecule type" value="Genomic_DNA"/>
</dbReference>
<gene>
    <name evidence="2" type="ORF">MKP09_04300</name>
</gene>
<keyword evidence="1" id="KW-0812">Transmembrane</keyword>
<evidence type="ECO:0000256" key="1">
    <source>
        <dbReference type="SAM" id="Phobius"/>
    </source>
</evidence>
<proteinExistence type="predicted"/>
<dbReference type="RefSeq" id="WP_240826586.1">
    <property type="nucleotide sequence ID" value="NZ_JAKWBL010000001.1"/>
</dbReference>
<evidence type="ECO:0000313" key="3">
    <source>
        <dbReference type="Proteomes" id="UP001202248"/>
    </source>
</evidence>
<organism evidence="2 3">
    <name type="scientific">Niabella ginsengisoli</name>
    <dbReference type="NCBI Taxonomy" id="522298"/>
    <lineage>
        <taxon>Bacteria</taxon>
        <taxon>Pseudomonadati</taxon>
        <taxon>Bacteroidota</taxon>
        <taxon>Chitinophagia</taxon>
        <taxon>Chitinophagales</taxon>
        <taxon>Chitinophagaceae</taxon>
        <taxon>Niabella</taxon>
    </lineage>
</organism>
<keyword evidence="3" id="KW-1185">Reference proteome</keyword>
<dbReference type="Proteomes" id="UP001202248">
    <property type="component" value="Unassembled WGS sequence"/>
</dbReference>
<protein>
    <recommendedName>
        <fullName evidence="4">Anti-sigma factor</fullName>
    </recommendedName>
</protein>